<accession>A0A9P3GBK8</accession>
<proteinExistence type="predicted"/>
<dbReference type="CDD" id="cd04301">
    <property type="entry name" value="NAT_SF"/>
    <property type="match status" value="1"/>
</dbReference>
<gene>
    <name evidence="2" type="ORF">PsYK624_079220</name>
</gene>
<evidence type="ECO:0000259" key="1">
    <source>
        <dbReference type="PROSITE" id="PS51186"/>
    </source>
</evidence>
<sequence length="218" mass="23822">MVENVTVRRLTKPTADELDQIARIVVSTLRDGDSIMRAGTSGDEQLQLAFARSISAGTAAGAHLYGAFLNDTNQIVGTISFYAPGVEICGDEVQRSQGFDDFLKTLPKTALDWWAKFLPEYAAISDAAIGPGVKKASWTMNTFGVLPEYRGRGIGRALLEAGEAFAKEDHKPMIFEAEEKHNIAMYQHFGYRVQGEQSLKGGNGVDDFTLTILRKESA</sequence>
<name>A0A9P3GBK8_9APHY</name>
<dbReference type="EMBL" id="BPQB01000023">
    <property type="protein sequence ID" value="GJE91771.1"/>
    <property type="molecule type" value="Genomic_DNA"/>
</dbReference>
<feature type="domain" description="N-acetyltransferase" evidence="1">
    <location>
        <begin position="5"/>
        <end position="215"/>
    </location>
</feature>
<protein>
    <submittedName>
        <fullName evidence="2">GNAT family N-acetyltransferase</fullName>
    </submittedName>
</protein>
<organism evidence="2 3">
    <name type="scientific">Phanerochaete sordida</name>
    <dbReference type="NCBI Taxonomy" id="48140"/>
    <lineage>
        <taxon>Eukaryota</taxon>
        <taxon>Fungi</taxon>
        <taxon>Dikarya</taxon>
        <taxon>Basidiomycota</taxon>
        <taxon>Agaricomycotina</taxon>
        <taxon>Agaricomycetes</taxon>
        <taxon>Polyporales</taxon>
        <taxon>Phanerochaetaceae</taxon>
        <taxon>Phanerochaete</taxon>
    </lineage>
</organism>
<dbReference type="Proteomes" id="UP000703269">
    <property type="component" value="Unassembled WGS sequence"/>
</dbReference>
<evidence type="ECO:0000313" key="2">
    <source>
        <dbReference type="EMBL" id="GJE91771.1"/>
    </source>
</evidence>
<dbReference type="GO" id="GO:0016747">
    <property type="term" value="F:acyltransferase activity, transferring groups other than amino-acyl groups"/>
    <property type="evidence" value="ECO:0007669"/>
    <property type="project" value="InterPro"/>
</dbReference>
<evidence type="ECO:0000313" key="3">
    <source>
        <dbReference type="Proteomes" id="UP000703269"/>
    </source>
</evidence>
<comment type="caution">
    <text evidence="2">The sequence shown here is derived from an EMBL/GenBank/DDBJ whole genome shotgun (WGS) entry which is preliminary data.</text>
</comment>
<dbReference type="Gene3D" id="3.40.630.30">
    <property type="match status" value="1"/>
</dbReference>
<dbReference type="Pfam" id="PF13508">
    <property type="entry name" value="Acetyltransf_7"/>
    <property type="match status" value="1"/>
</dbReference>
<reference evidence="2 3" key="1">
    <citation type="submission" date="2021-08" db="EMBL/GenBank/DDBJ databases">
        <title>Draft Genome Sequence of Phanerochaete sordida strain YK-624.</title>
        <authorList>
            <person name="Mori T."/>
            <person name="Dohra H."/>
            <person name="Suzuki T."/>
            <person name="Kawagishi H."/>
            <person name="Hirai H."/>
        </authorList>
    </citation>
    <scope>NUCLEOTIDE SEQUENCE [LARGE SCALE GENOMIC DNA]</scope>
    <source>
        <strain evidence="2 3">YK-624</strain>
    </source>
</reference>
<dbReference type="OrthoDB" id="61113at2759"/>
<dbReference type="InterPro" id="IPR000182">
    <property type="entry name" value="GNAT_dom"/>
</dbReference>
<dbReference type="PANTHER" id="PTHR42791">
    <property type="entry name" value="GNAT FAMILY ACETYLTRANSFERASE"/>
    <property type="match status" value="1"/>
</dbReference>
<dbReference type="AlphaFoldDB" id="A0A9P3GBK8"/>
<dbReference type="InterPro" id="IPR016181">
    <property type="entry name" value="Acyl_CoA_acyltransferase"/>
</dbReference>
<dbReference type="InterPro" id="IPR052523">
    <property type="entry name" value="Trichothecene_AcTrans"/>
</dbReference>
<dbReference type="SUPFAM" id="SSF55729">
    <property type="entry name" value="Acyl-CoA N-acyltransferases (Nat)"/>
    <property type="match status" value="1"/>
</dbReference>
<dbReference type="PANTHER" id="PTHR42791:SF1">
    <property type="entry name" value="N-ACETYLTRANSFERASE DOMAIN-CONTAINING PROTEIN"/>
    <property type="match status" value="1"/>
</dbReference>
<keyword evidence="3" id="KW-1185">Reference proteome</keyword>
<dbReference type="PROSITE" id="PS51186">
    <property type="entry name" value="GNAT"/>
    <property type="match status" value="1"/>
</dbReference>